<name>A0A2T3NXT9_9GAMM</name>
<dbReference type="AlphaFoldDB" id="A0A2T3NXT9"/>
<keyword evidence="1" id="KW-0597">Phosphoprotein</keyword>
<dbReference type="InterPro" id="IPR011990">
    <property type="entry name" value="TPR-like_helical_dom_sf"/>
</dbReference>
<dbReference type="SUPFAM" id="SSF52172">
    <property type="entry name" value="CheY-like"/>
    <property type="match status" value="1"/>
</dbReference>
<evidence type="ECO:0000313" key="4">
    <source>
        <dbReference type="Proteomes" id="UP000241771"/>
    </source>
</evidence>
<comment type="caution">
    <text evidence="3">The sequence shown here is derived from an EMBL/GenBank/DDBJ whole genome shotgun (WGS) entry which is preliminary data.</text>
</comment>
<reference evidence="3 4" key="1">
    <citation type="submission" date="2018-01" db="EMBL/GenBank/DDBJ databases">
        <title>Whole genome sequencing of Histamine producing bacteria.</title>
        <authorList>
            <person name="Butler K."/>
        </authorList>
    </citation>
    <scope>NUCLEOTIDE SEQUENCE [LARGE SCALE GENOMIC DNA]</scope>
    <source>
        <strain evidence="3 4">DSM 100436</strain>
    </source>
</reference>
<dbReference type="SUPFAM" id="SSF48452">
    <property type="entry name" value="TPR-like"/>
    <property type="match status" value="1"/>
</dbReference>
<dbReference type="GO" id="GO:0000160">
    <property type="term" value="P:phosphorelay signal transduction system"/>
    <property type="evidence" value="ECO:0007669"/>
    <property type="project" value="InterPro"/>
</dbReference>
<keyword evidence="4" id="KW-1185">Reference proteome</keyword>
<dbReference type="Gene3D" id="3.40.50.2300">
    <property type="match status" value="1"/>
</dbReference>
<dbReference type="SMART" id="SM00448">
    <property type="entry name" value="REC"/>
    <property type="match status" value="1"/>
</dbReference>
<dbReference type="InterPro" id="IPR001789">
    <property type="entry name" value="Sig_transdc_resp-reg_receiver"/>
</dbReference>
<dbReference type="InterPro" id="IPR052048">
    <property type="entry name" value="ST_Response_Regulator"/>
</dbReference>
<dbReference type="PROSITE" id="PS50110">
    <property type="entry name" value="RESPONSE_REGULATORY"/>
    <property type="match status" value="1"/>
</dbReference>
<organism evidence="3 4">
    <name type="scientific">Photobacterium sanctipauli</name>
    <dbReference type="NCBI Taxonomy" id="1342794"/>
    <lineage>
        <taxon>Bacteria</taxon>
        <taxon>Pseudomonadati</taxon>
        <taxon>Pseudomonadota</taxon>
        <taxon>Gammaproteobacteria</taxon>
        <taxon>Vibrionales</taxon>
        <taxon>Vibrionaceae</taxon>
        <taxon>Photobacterium</taxon>
    </lineage>
</organism>
<dbReference type="Pfam" id="PF00072">
    <property type="entry name" value="Response_reg"/>
    <property type="match status" value="1"/>
</dbReference>
<dbReference type="Proteomes" id="UP000241771">
    <property type="component" value="Unassembled WGS sequence"/>
</dbReference>
<evidence type="ECO:0000259" key="2">
    <source>
        <dbReference type="PROSITE" id="PS50110"/>
    </source>
</evidence>
<feature type="modified residue" description="4-aspartylphosphate" evidence="1">
    <location>
        <position position="60"/>
    </location>
</feature>
<evidence type="ECO:0000313" key="3">
    <source>
        <dbReference type="EMBL" id="PSW21060.1"/>
    </source>
</evidence>
<protein>
    <submittedName>
        <fullName evidence="3">Response regulator</fullName>
    </submittedName>
</protein>
<dbReference type="PANTHER" id="PTHR43228:SF1">
    <property type="entry name" value="TWO-COMPONENT RESPONSE REGULATOR ARR22"/>
    <property type="match status" value="1"/>
</dbReference>
<dbReference type="PANTHER" id="PTHR43228">
    <property type="entry name" value="TWO-COMPONENT RESPONSE REGULATOR"/>
    <property type="match status" value="1"/>
</dbReference>
<evidence type="ECO:0000256" key="1">
    <source>
        <dbReference type="PROSITE-ProRule" id="PRU00169"/>
    </source>
</evidence>
<feature type="domain" description="Response regulatory" evidence="2">
    <location>
        <begin position="8"/>
        <end position="129"/>
    </location>
</feature>
<dbReference type="EMBL" id="PYMA01000002">
    <property type="protein sequence ID" value="PSW21060.1"/>
    <property type="molecule type" value="Genomic_DNA"/>
</dbReference>
<gene>
    <name evidence="3" type="ORF">C9I98_03660</name>
</gene>
<dbReference type="InterPro" id="IPR011006">
    <property type="entry name" value="CheY-like_superfamily"/>
</dbReference>
<proteinExistence type="predicted"/>
<dbReference type="RefSeq" id="WP_107271593.1">
    <property type="nucleotide sequence ID" value="NZ_PYMA01000002.1"/>
</dbReference>
<sequence length="444" mass="49345">MEILAQSSYLIIDDSNIIQSATRALLMKLGVPMNNIVSTASAKGAIAACSKRKFDILLIDHNLGAGSTGLQLLEYLHYKQLISPNALVFIVTGNDSQDVFFGYSQLEPDGYLIKPIRSEDIIKRVSSGLQRRTFCGTLQQAFGEGGLNQVKPLFSKAPDTMALKGGTLFVADMLRANHQYDKAQAMLAGLLQIHDYLPAKIKQVEILADQQQFRQAIEQLNNLIDENPFNVRLLGIKATLCTLSEQWELLEHTIQRHIQLHTSSLDQTLCLAWLYIIEQEIDKATPLLLKSAQLLPNSMWDSSGRRGLIAFTDLLACQKEKPQSLENWRLESAWARISKDPKSRITSKGTHKAIAAIKFLLIEEKEQAKEVLADITDKEITDTETGYLICWALNQLGDPSGIKRTIKIIDSLQLPASLTLARLQAIALGKFVKQEAISLPEPSA</sequence>
<accession>A0A2T3NXT9</accession>
<dbReference type="Gene3D" id="1.25.40.10">
    <property type="entry name" value="Tetratricopeptide repeat domain"/>
    <property type="match status" value="1"/>
</dbReference>